<dbReference type="RefSeq" id="XP_034250251.1">
    <property type="nucleotide sequence ID" value="XM_034394360.1"/>
</dbReference>
<feature type="compositionally biased region" description="Acidic residues" evidence="3">
    <location>
        <begin position="217"/>
        <end position="243"/>
    </location>
</feature>
<evidence type="ECO:0000256" key="3">
    <source>
        <dbReference type="SAM" id="MobiDB-lite"/>
    </source>
</evidence>
<dbReference type="InterPro" id="IPR019381">
    <property type="entry name" value="PACS1/2_C"/>
</dbReference>
<name>A0A6P8ZZW6_THRPL</name>
<dbReference type="OrthoDB" id="28829at2759"/>
<keyword evidence="6" id="KW-1185">Reference proteome</keyword>
<gene>
    <name evidence="7" type="primary">LOC117650761</name>
</gene>
<dbReference type="Pfam" id="PF10254">
    <property type="entry name" value="Pacs-1"/>
    <property type="match status" value="1"/>
</dbReference>
<feature type="region of interest" description="Disordered" evidence="3">
    <location>
        <begin position="195"/>
        <end position="245"/>
    </location>
</feature>
<dbReference type="AlphaFoldDB" id="A0A6P8ZZW6"/>
<feature type="compositionally biased region" description="Basic and acidic residues" evidence="3">
    <location>
        <begin position="197"/>
        <end position="216"/>
    </location>
</feature>
<evidence type="ECO:0000259" key="4">
    <source>
        <dbReference type="Pfam" id="PF10254"/>
    </source>
</evidence>
<feature type="compositionally biased region" description="Basic and acidic residues" evidence="3">
    <location>
        <begin position="455"/>
        <end position="473"/>
    </location>
</feature>
<feature type="compositionally biased region" description="Polar residues" evidence="3">
    <location>
        <begin position="494"/>
        <end position="506"/>
    </location>
</feature>
<dbReference type="InterPro" id="IPR057541">
    <property type="entry name" value="PACS1/2_N"/>
</dbReference>
<protein>
    <submittedName>
        <fullName evidence="7">Phosphofurin acidic cluster sorting protein 2 isoform X3</fullName>
    </submittedName>
</protein>
<feature type="region of interest" description="Disordered" evidence="3">
    <location>
        <begin position="615"/>
        <end position="678"/>
    </location>
</feature>
<evidence type="ECO:0000313" key="6">
    <source>
        <dbReference type="Proteomes" id="UP000515158"/>
    </source>
</evidence>
<sequence length="847" mass="92603">MAERGVGGRQLPLALGALGQTHISHGQPHAQAGPKPVPMKLFATWEVDRTPPNCIPRLCSLTLSRLVVLKPLGPDLSSLSIAVKMQGLKRTLRSNELVLPPRGLLDTELQLHFSLQYPHLLKRGGNQLHVSLQRRKRYKNRTILGYKTLAEGVVNMSQVLQKQLDLELELCGDSKEPKSHHNVVARVSVLGLNSQPVDHEDTAKVNPHDVSDRVGDFSDEDEEFSSNEDGVEEAEGSDSEPMLEDNVGRRALQRQRQRQAARAGAIPTNARQRNLKQKFISLLKRFRVSEDLQGLDHDQEELAMSHKLSAGGMDATEFEDLMEELGELSGSDSGPEVDTLSMSSTPKPSLRPFFSSSRSLVHDTLNVPGTGSVAAAVVHQPKQVVPTASSPTAGVQTAQVPVVATIPLPASGPDKSGDRLSDESSKKADSDSHPENWTDHETSDPPPPTSSPPKQDGERERDRKSKLFMRDRNASALKTKKQLSVVSFGEHQTRSNNSNSNASGDITPSEPRKVLLEQLSKILPADDVPPDHLILVNVSEMGGASIANRLADWQHKVVGTAGMGDVRAAVSCILGKIQKFSDEESSQIFIPFMNEVRLGSQEPVLSASVDLEESASSVISGSPPSHPQLGPAGSPAGPNNYQMSVIPSDRKGERITPPSSPNINSIYMGPPRESPQPEPMELQLDYWLCRPADTPQGSAGKPTKPDSAKSTLKTAFRSLQVARAPPCGEFPPSFTPQQIQQQHQWLQQQHLFLNYCTKEKKQKIMRLGKKKEKERDSETGKNQSVDGVSRLICSPKIHNIPLRVSIDGTEWSGVKFFQLSAQWPTHIKHFPLTLLGSVSLPTDTSPL</sequence>
<feature type="region of interest" description="Disordered" evidence="3">
    <location>
        <begin position="405"/>
        <end position="508"/>
    </location>
</feature>
<feature type="domain" description="Phosphofurin acidic cluster sorting protein 1/2 C-terminal" evidence="4">
    <location>
        <begin position="580"/>
        <end position="836"/>
    </location>
</feature>
<accession>A0A6P8ZZW6</accession>
<dbReference type="PANTHER" id="PTHR13280:SF17">
    <property type="entry name" value="KRUEPPEL TARGET AT 95D, ISOFORM A"/>
    <property type="match status" value="1"/>
</dbReference>
<keyword evidence="2" id="KW-0597">Phosphoprotein</keyword>
<dbReference type="GeneID" id="117650761"/>
<comment type="similarity">
    <text evidence="1">Belongs to the PACS family.</text>
</comment>
<feature type="region of interest" description="Disordered" evidence="3">
    <location>
        <begin position="328"/>
        <end position="352"/>
    </location>
</feature>
<dbReference type="Proteomes" id="UP000515158">
    <property type="component" value="Unplaced"/>
</dbReference>
<evidence type="ECO:0000313" key="7">
    <source>
        <dbReference type="RefSeq" id="XP_034250251.1"/>
    </source>
</evidence>
<dbReference type="CTD" id="42843"/>
<evidence type="ECO:0000256" key="1">
    <source>
        <dbReference type="ARBA" id="ARBA00008590"/>
    </source>
</evidence>
<dbReference type="Pfam" id="PF25332">
    <property type="entry name" value="C2_PACS_N"/>
    <property type="match status" value="1"/>
</dbReference>
<organism evidence="7">
    <name type="scientific">Thrips palmi</name>
    <name type="common">Melon thrips</name>
    <dbReference type="NCBI Taxonomy" id="161013"/>
    <lineage>
        <taxon>Eukaryota</taxon>
        <taxon>Metazoa</taxon>
        <taxon>Ecdysozoa</taxon>
        <taxon>Arthropoda</taxon>
        <taxon>Hexapoda</taxon>
        <taxon>Insecta</taxon>
        <taxon>Pterygota</taxon>
        <taxon>Neoptera</taxon>
        <taxon>Paraneoptera</taxon>
        <taxon>Thysanoptera</taxon>
        <taxon>Terebrantia</taxon>
        <taxon>Thripoidea</taxon>
        <taxon>Thripidae</taxon>
        <taxon>Thrips</taxon>
    </lineage>
</organism>
<feature type="compositionally biased region" description="Basic and acidic residues" evidence="3">
    <location>
        <begin position="415"/>
        <end position="443"/>
    </location>
</feature>
<dbReference type="GO" id="GO:0072659">
    <property type="term" value="P:protein localization to plasma membrane"/>
    <property type="evidence" value="ECO:0007669"/>
    <property type="project" value="TreeGrafter"/>
</dbReference>
<proteinExistence type="inferred from homology"/>
<evidence type="ECO:0000256" key="2">
    <source>
        <dbReference type="ARBA" id="ARBA00022553"/>
    </source>
</evidence>
<reference evidence="7" key="1">
    <citation type="submission" date="2025-08" db="UniProtKB">
        <authorList>
            <consortium name="RefSeq"/>
        </authorList>
    </citation>
    <scope>IDENTIFICATION</scope>
    <source>
        <tissue evidence="7">Total insect</tissue>
    </source>
</reference>
<dbReference type="PANTHER" id="PTHR13280">
    <property type="entry name" value="PHOSPHOFURIN ACIDIC CLUSTER SORTING PROTEIN"/>
    <property type="match status" value="1"/>
</dbReference>
<feature type="domain" description="Phosphofurin acidic cluster sorting protein 1/2 N-terminal C2" evidence="5">
    <location>
        <begin position="37"/>
        <end position="197"/>
    </location>
</feature>
<evidence type="ECO:0000259" key="5">
    <source>
        <dbReference type="Pfam" id="PF25332"/>
    </source>
</evidence>